<keyword evidence="5 6" id="KW-0472">Membrane</keyword>
<evidence type="ECO:0000256" key="3">
    <source>
        <dbReference type="ARBA" id="ARBA00022692"/>
    </source>
</evidence>
<dbReference type="STRING" id="1034943.BN59_00581"/>
<dbReference type="PANTHER" id="PTHR43483:SF3">
    <property type="entry name" value="MEMBRANE TRANSPORTER PROTEIN HI_0806-RELATED"/>
    <property type="match status" value="1"/>
</dbReference>
<feature type="transmembrane region" description="Helical" evidence="6">
    <location>
        <begin position="252"/>
        <end position="270"/>
    </location>
</feature>
<evidence type="ECO:0000256" key="5">
    <source>
        <dbReference type="ARBA" id="ARBA00023136"/>
    </source>
</evidence>
<keyword evidence="4 6" id="KW-1133">Transmembrane helix</keyword>
<dbReference type="GO" id="GO:0005886">
    <property type="term" value="C:plasma membrane"/>
    <property type="evidence" value="ECO:0007669"/>
    <property type="project" value="UniProtKB-SubCell"/>
</dbReference>
<feature type="transmembrane region" description="Helical" evidence="6">
    <location>
        <begin position="12"/>
        <end position="40"/>
    </location>
</feature>
<evidence type="ECO:0000256" key="2">
    <source>
        <dbReference type="ARBA" id="ARBA00009142"/>
    </source>
</evidence>
<evidence type="ECO:0000313" key="7">
    <source>
        <dbReference type="EMBL" id="CDZ76314.1"/>
    </source>
</evidence>
<name>A0A078KX17_9GAMM</name>
<feature type="transmembrane region" description="Helical" evidence="6">
    <location>
        <begin position="153"/>
        <end position="176"/>
    </location>
</feature>
<dbReference type="EMBL" id="CCSB01000001">
    <property type="protein sequence ID" value="CDZ76314.1"/>
    <property type="molecule type" value="Genomic_DNA"/>
</dbReference>
<dbReference type="InterPro" id="IPR002781">
    <property type="entry name" value="TM_pro_TauE-like"/>
</dbReference>
<accession>A0A078KX17</accession>
<feature type="transmembrane region" description="Helical" evidence="6">
    <location>
        <begin position="90"/>
        <end position="108"/>
    </location>
</feature>
<protein>
    <recommendedName>
        <fullName evidence="6">Probable membrane transporter protein</fullName>
    </recommendedName>
</protein>
<sequence>MLPFVVINGLAYALAGVFAGLSAGLLGVGGGIVVVPTLMFLFQYNHDVAQNLIMPVAIGTSLAVMIFTAYASVRAHQKQKGVQWEIYKRLAVGIILGTITGAFIVKKLPTNEIKIIFALFLLSIAVKMLLSIIKKATTTGHGFPKAWLNHLTSYVIGCLSGLLGIGGGAMVVPYLNHCGLDIREIIPVSAIVTVTVAIIGTLSYIIVGFYTPDLPAYSSGFVYWPAVFCIALTSVFFAPIGARLAYILPTNLLKCCFILLLLAISVKFLMDVWL</sequence>
<comment type="similarity">
    <text evidence="2 6">Belongs to the 4-toluene sulfonate uptake permease (TSUP) (TC 2.A.102) family.</text>
</comment>
<organism evidence="7 8">
    <name type="scientific">Legionella massiliensis</name>
    <dbReference type="NCBI Taxonomy" id="1034943"/>
    <lineage>
        <taxon>Bacteria</taxon>
        <taxon>Pseudomonadati</taxon>
        <taxon>Pseudomonadota</taxon>
        <taxon>Gammaproteobacteria</taxon>
        <taxon>Legionellales</taxon>
        <taxon>Legionellaceae</taxon>
        <taxon>Legionella</taxon>
    </lineage>
</organism>
<dbReference type="Pfam" id="PF01925">
    <property type="entry name" value="TauE"/>
    <property type="match status" value="1"/>
</dbReference>
<evidence type="ECO:0000256" key="4">
    <source>
        <dbReference type="ARBA" id="ARBA00022989"/>
    </source>
</evidence>
<evidence type="ECO:0000256" key="6">
    <source>
        <dbReference type="RuleBase" id="RU363041"/>
    </source>
</evidence>
<comment type="subcellular location">
    <subcellularLocation>
        <location evidence="6">Cell membrane</location>
        <topology evidence="6">Multi-pass membrane protein</topology>
    </subcellularLocation>
    <subcellularLocation>
        <location evidence="1">Membrane</location>
        <topology evidence="1">Multi-pass membrane protein</topology>
    </subcellularLocation>
</comment>
<feature type="transmembrane region" description="Helical" evidence="6">
    <location>
        <begin position="115"/>
        <end position="133"/>
    </location>
</feature>
<evidence type="ECO:0000256" key="1">
    <source>
        <dbReference type="ARBA" id="ARBA00004141"/>
    </source>
</evidence>
<proteinExistence type="inferred from homology"/>
<keyword evidence="8" id="KW-1185">Reference proteome</keyword>
<dbReference type="OrthoDB" id="457670at2"/>
<feature type="transmembrane region" description="Helical" evidence="6">
    <location>
        <begin position="52"/>
        <end position="70"/>
    </location>
</feature>
<dbReference type="AlphaFoldDB" id="A0A078KX17"/>
<dbReference type="PANTHER" id="PTHR43483">
    <property type="entry name" value="MEMBRANE TRANSPORTER PROTEIN HI_0806-RELATED"/>
    <property type="match status" value="1"/>
</dbReference>
<keyword evidence="6" id="KW-1003">Cell membrane</keyword>
<feature type="transmembrane region" description="Helical" evidence="6">
    <location>
        <begin position="222"/>
        <end position="240"/>
    </location>
</feature>
<reference evidence="7 8" key="1">
    <citation type="submission" date="2014-06" db="EMBL/GenBank/DDBJ databases">
        <authorList>
            <person name="Urmite Genomes Urmite Genomes"/>
        </authorList>
    </citation>
    <scope>NUCLEOTIDE SEQUENCE [LARGE SCALE GENOMIC DNA]</scope>
</reference>
<evidence type="ECO:0000313" key="8">
    <source>
        <dbReference type="Proteomes" id="UP000044071"/>
    </source>
</evidence>
<keyword evidence="3 6" id="KW-0812">Transmembrane</keyword>
<dbReference type="Proteomes" id="UP000044071">
    <property type="component" value="Unassembled WGS sequence"/>
</dbReference>
<feature type="transmembrane region" description="Helical" evidence="6">
    <location>
        <begin position="188"/>
        <end position="210"/>
    </location>
</feature>
<dbReference type="RefSeq" id="WP_043872876.1">
    <property type="nucleotide sequence ID" value="NZ_CCVW01000001.1"/>
</dbReference>
<dbReference type="eggNOG" id="COG0730">
    <property type="taxonomic scope" value="Bacteria"/>
</dbReference>
<gene>
    <name evidence="7" type="ORF">BN59_00581</name>
</gene>